<dbReference type="GO" id="GO:0043565">
    <property type="term" value="F:sequence-specific DNA binding"/>
    <property type="evidence" value="ECO:0007669"/>
    <property type="project" value="InterPro"/>
</dbReference>
<reference evidence="6 7" key="1">
    <citation type="submission" date="2020-08" db="EMBL/GenBank/DDBJ databases">
        <title>Sequencing the genomes of 1000 actinobacteria strains.</title>
        <authorList>
            <person name="Klenk H.-P."/>
        </authorList>
    </citation>
    <scope>NUCLEOTIDE SEQUENCE [LARGE SCALE GENOMIC DNA]</scope>
    <source>
        <strain evidence="6 7">DSM 24947</strain>
    </source>
</reference>
<dbReference type="EMBL" id="JACHMD010000001">
    <property type="protein sequence ID" value="MBB4665910.1"/>
    <property type="molecule type" value="Genomic_DNA"/>
</dbReference>
<keyword evidence="2 6" id="KW-0238">DNA-binding</keyword>
<name>A0A7W7BNI2_9MICO</name>
<organism evidence="6 7">
    <name type="scientific">Microbacterium marinum</name>
    <dbReference type="NCBI Taxonomy" id="421115"/>
    <lineage>
        <taxon>Bacteria</taxon>
        <taxon>Bacillati</taxon>
        <taxon>Actinomycetota</taxon>
        <taxon>Actinomycetes</taxon>
        <taxon>Micrococcales</taxon>
        <taxon>Microbacteriaceae</taxon>
        <taxon>Microbacterium</taxon>
    </lineage>
</organism>
<dbReference type="InterPro" id="IPR018060">
    <property type="entry name" value="HTH_AraC"/>
</dbReference>
<dbReference type="GO" id="GO:0003700">
    <property type="term" value="F:DNA-binding transcription factor activity"/>
    <property type="evidence" value="ECO:0007669"/>
    <property type="project" value="InterPro"/>
</dbReference>
<dbReference type="Gene3D" id="2.60.120.280">
    <property type="entry name" value="Regulatory protein AraC"/>
    <property type="match status" value="1"/>
</dbReference>
<dbReference type="AlphaFoldDB" id="A0A7W7BNI2"/>
<dbReference type="Pfam" id="PF02311">
    <property type="entry name" value="AraC_binding"/>
    <property type="match status" value="1"/>
</dbReference>
<keyword evidence="1" id="KW-0805">Transcription regulation</keyword>
<evidence type="ECO:0000256" key="4">
    <source>
        <dbReference type="ARBA" id="ARBA00023163"/>
    </source>
</evidence>
<dbReference type="InterPro" id="IPR009057">
    <property type="entry name" value="Homeodomain-like_sf"/>
</dbReference>
<proteinExistence type="predicted"/>
<evidence type="ECO:0000259" key="5">
    <source>
        <dbReference type="PROSITE" id="PS01124"/>
    </source>
</evidence>
<dbReference type="SMART" id="SM00342">
    <property type="entry name" value="HTH_ARAC"/>
    <property type="match status" value="1"/>
</dbReference>
<evidence type="ECO:0000256" key="1">
    <source>
        <dbReference type="ARBA" id="ARBA00023015"/>
    </source>
</evidence>
<dbReference type="CDD" id="cd06986">
    <property type="entry name" value="cupin_MmsR-like_N"/>
    <property type="match status" value="1"/>
</dbReference>
<evidence type="ECO:0000256" key="3">
    <source>
        <dbReference type="ARBA" id="ARBA00023159"/>
    </source>
</evidence>
<dbReference type="Pfam" id="PF12833">
    <property type="entry name" value="HTH_18"/>
    <property type="match status" value="1"/>
</dbReference>
<keyword evidence="4" id="KW-0804">Transcription</keyword>
<dbReference type="PANTHER" id="PTHR46796">
    <property type="entry name" value="HTH-TYPE TRANSCRIPTIONAL ACTIVATOR RHAS-RELATED"/>
    <property type="match status" value="1"/>
</dbReference>
<dbReference type="SUPFAM" id="SSF51215">
    <property type="entry name" value="Regulatory protein AraC"/>
    <property type="match status" value="1"/>
</dbReference>
<evidence type="ECO:0000256" key="2">
    <source>
        <dbReference type="ARBA" id="ARBA00023125"/>
    </source>
</evidence>
<dbReference type="InterPro" id="IPR050204">
    <property type="entry name" value="AraC_XylS_family_regulators"/>
</dbReference>
<dbReference type="InterPro" id="IPR018062">
    <property type="entry name" value="HTH_AraC-typ_CS"/>
</dbReference>
<dbReference type="InterPro" id="IPR003313">
    <property type="entry name" value="AraC-bd"/>
</dbReference>
<dbReference type="PROSITE" id="PS00041">
    <property type="entry name" value="HTH_ARAC_FAMILY_1"/>
    <property type="match status" value="1"/>
</dbReference>
<dbReference type="PROSITE" id="PS01124">
    <property type="entry name" value="HTH_ARAC_FAMILY_2"/>
    <property type="match status" value="1"/>
</dbReference>
<sequence>MPDRRVGLDDPMVSDAVAAAWQDGVVERAEGFERQRLSVVPRPLVEAALLRPVTRRIVVTDAGYFPRAADHGRHRPNGAAETIVIVCVDGSGWVEAGGQRTRVGSSTAIVLPGGIPHSYGASADDPWTIWWCHVRGSDVAELLDAADISPARVTLSLRGADRVTAMLDEISTSLERDTTPARLVATSGMAWRLLTQLAVDRLLPEHGTPLERALRYLEDRVDGSVHVPELAAMVGVSPSHLASLFREATGGGVVAHHLALKMARARQLLDTTDLPVAEIGRRVGMDDPFYFSRRFRLTHGMAPTAYREHRKG</sequence>
<dbReference type="InterPro" id="IPR037923">
    <property type="entry name" value="HTH-like"/>
</dbReference>
<dbReference type="RefSeq" id="WP_246366993.1">
    <property type="nucleotide sequence ID" value="NZ_JACHMD010000001.1"/>
</dbReference>
<gene>
    <name evidence="6" type="ORF">BKA24_000619</name>
</gene>
<dbReference type="SUPFAM" id="SSF46689">
    <property type="entry name" value="Homeodomain-like"/>
    <property type="match status" value="2"/>
</dbReference>
<keyword evidence="7" id="KW-1185">Reference proteome</keyword>
<evidence type="ECO:0000313" key="7">
    <source>
        <dbReference type="Proteomes" id="UP000573729"/>
    </source>
</evidence>
<keyword evidence="3" id="KW-0010">Activator</keyword>
<dbReference type="Proteomes" id="UP000573729">
    <property type="component" value="Unassembled WGS sequence"/>
</dbReference>
<dbReference type="PANTHER" id="PTHR46796:SF7">
    <property type="entry name" value="ARAC FAMILY TRANSCRIPTIONAL REGULATOR"/>
    <property type="match status" value="1"/>
</dbReference>
<protein>
    <submittedName>
        <fullName evidence="6">AraC-like DNA-binding protein</fullName>
    </submittedName>
</protein>
<evidence type="ECO:0000313" key="6">
    <source>
        <dbReference type="EMBL" id="MBB4665910.1"/>
    </source>
</evidence>
<dbReference type="Gene3D" id="1.10.10.60">
    <property type="entry name" value="Homeodomain-like"/>
    <property type="match status" value="2"/>
</dbReference>
<feature type="domain" description="HTH araC/xylS-type" evidence="5">
    <location>
        <begin position="211"/>
        <end position="309"/>
    </location>
</feature>
<accession>A0A7W7BNI2</accession>
<comment type="caution">
    <text evidence="6">The sequence shown here is derived from an EMBL/GenBank/DDBJ whole genome shotgun (WGS) entry which is preliminary data.</text>
</comment>